<sequence length="323" mass="34321">MKIAVAGSIATDQLMTFDGHFGELLREALPQVFVSFLADELVIRCGGVAANIAFGLAQLGMRPVLLGAVGKDFEEHRASLRGLGVECDFIHVSDKAHTARFICATDRDDNQIASFYAGAMAETGAIRLVPVAEQIGGLDMVVIGASDPGAMLAQAAECRANGYPFAADPSQQLPRMNGDQVVELITGADYLLTNEYEKSLLQSKAGLTDEQLLELVRVRVTTLGKDGVEIAERDGATFHVAVPASIETPDPTGGGDAFRAGFFAALSWDLSLVRAGQLGSLVAGLALENIGAQEYQVDPTVLLDRMRQGYGEEAARDLARHLS</sequence>
<dbReference type="InterPro" id="IPR029056">
    <property type="entry name" value="Ribokinase-like"/>
</dbReference>
<evidence type="ECO:0000259" key="4">
    <source>
        <dbReference type="Pfam" id="PF00294"/>
    </source>
</evidence>
<dbReference type="EMBL" id="LT607733">
    <property type="protein sequence ID" value="SCG15646.1"/>
    <property type="molecule type" value="Genomic_DNA"/>
</dbReference>
<keyword evidence="2" id="KW-0808">Transferase</keyword>
<proteinExistence type="inferred from homology"/>
<name>A0A1C5G9F8_MICEH</name>
<dbReference type="GeneID" id="95801713"/>
<evidence type="ECO:0000313" key="5">
    <source>
        <dbReference type="EMBL" id="SCG15646.1"/>
    </source>
</evidence>
<evidence type="ECO:0000256" key="1">
    <source>
        <dbReference type="ARBA" id="ARBA00010688"/>
    </source>
</evidence>
<dbReference type="PROSITE" id="PS00583">
    <property type="entry name" value="PFKB_KINASES_1"/>
    <property type="match status" value="1"/>
</dbReference>
<dbReference type="GO" id="GO:0006796">
    <property type="term" value="P:phosphate-containing compound metabolic process"/>
    <property type="evidence" value="ECO:0007669"/>
    <property type="project" value="UniProtKB-ARBA"/>
</dbReference>
<dbReference type="PANTHER" id="PTHR10584">
    <property type="entry name" value="SUGAR KINASE"/>
    <property type="match status" value="1"/>
</dbReference>
<dbReference type="RefSeq" id="WP_088999646.1">
    <property type="nucleotide sequence ID" value="NZ_JBFAAC010000029.1"/>
</dbReference>
<protein>
    <submittedName>
        <fullName evidence="5">Adenosine kinase</fullName>
    </submittedName>
</protein>
<dbReference type="AlphaFoldDB" id="A0A1C5G9F8"/>
<dbReference type="InterPro" id="IPR002139">
    <property type="entry name" value="Ribo/fructo_kinase"/>
</dbReference>
<dbReference type="Pfam" id="PF00294">
    <property type="entry name" value="PfkB"/>
    <property type="match status" value="1"/>
</dbReference>
<dbReference type="InterPro" id="IPR002173">
    <property type="entry name" value="Carboh/pur_kinase_PfkB_CS"/>
</dbReference>
<dbReference type="PRINTS" id="PR00990">
    <property type="entry name" value="RIBOKINASE"/>
</dbReference>
<dbReference type="Proteomes" id="UP000198251">
    <property type="component" value="Chromosome I"/>
</dbReference>
<evidence type="ECO:0000256" key="3">
    <source>
        <dbReference type="ARBA" id="ARBA00022777"/>
    </source>
</evidence>
<keyword evidence="3 5" id="KW-0418">Kinase</keyword>
<feature type="domain" description="Carbohydrate kinase PfkB" evidence="4">
    <location>
        <begin position="38"/>
        <end position="294"/>
    </location>
</feature>
<dbReference type="GO" id="GO:0016301">
    <property type="term" value="F:kinase activity"/>
    <property type="evidence" value="ECO:0007669"/>
    <property type="project" value="UniProtKB-KW"/>
</dbReference>
<gene>
    <name evidence="5" type="ORF">GA0070610_1886</name>
</gene>
<organism evidence="5 6">
    <name type="scientific">Micromonospora echinofusca</name>
    <dbReference type="NCBI Taxonomy" id="47858"/>
    <lineage>
        <taxon>Bacteria</taxon>
        <taxon>Bacillati</taxon>
        <taxon>Actinomycetota</taxon>
        <taxon>Actinomycetes</taxon>
        <taxon>Micromonosporales</taxon>
        <taxon>Micromonosporaceae</taxon>
        <taxon>Micromonospora</taxon>
    </lineage>
</organism>
<dbReference type="PANTHER" id="PTHR10584:SF166">
    <property type="entry name" value="RIBOKINASE"/>
    <property type="match status" value="1"/>
</dbReference>
<dbReference type="CDD" id="cd01942">
    <property type="entry name" value="ribokinase_group_A"/>
    <property type="match status" value="1"/>
</dbReference>
<dbReference type="InterPro" id="IPR011611">
    <property type="entry name" value="PfkB_dom"/>
</dbReference>
<dbReference type="Gene3D" id="3.40.1190.20">
    <property type="match status" value="1"/>
</dbReference>
<reference evidence="5 6" key="1">
    <citation type="submission" date="2016-06" db="EMBL/GenBank/DDBJ databases">
        <authorList>
            <person name="Kjaerup R.B."/>
            <person name="Dalgaard T.S."/>
            <person name="Juul-Madsen H.R."/>
        </authorList>
    </citation>
    <scope>NUCLEOTIDE SEQUENCE [LARGE SCALE GENOMIC DNA]</scope>
    <source>
        <strain evidence="5 6">DSM 43913</strain>
    </source>
</reference>
<accession>A0A1C5G9F8</accession>
<comment type="similarity">
    <text evidence="1">Belongs to the carbohydrate kinase PfkB family.</text>
</comment>
<dbReference type="SUPFAM" id="SSF53613">
    <property type="entry name" value="Ribokinase-like"/>
    <property type="match status" value="1"/>
</dbReference>
<evidence type="ECO:0000313" key="6">
    <source>
        <dbReference type="Proteomes" id="UP000198251"/>
    </source>
</evidence>
<evidence type="ECO:0000256" key="2">
    <source>
        <dbReference type="ARBA" id="ARBA00022679"/>
    </source>
</evidence>
<keyword evidence="6" id="KW-1185">Reference proteome</keyword>